<protein>
    <submittedName>
        <fullName evidence="3">Type II secretion system protein E</fullName>
    </submittedName>
</protein>
<dbReference type="InterPro" id="IPR027417">
    <property type="entry name" value="P-loop_NTPase"/>
</dbReference>
<organism evidence="3 4">
    <name type="scientific">Desulfovibrio ferrophilus</name>
    <dbReference type="NCBI Taxonomy" id="241368"/>
    <lineage>
        <taxon>Bacteria</taxon>
        <taxon>Pseudomonadati</taxon>
        <taxon>Thermodesulfobacteriota</taxon>
        <taxon>Desulfovibrionia</taxon>
        <taxon>Desulfovibrionales</taxon>
        <taxon>Desulfovibrionaceae</taxon>
        <taxon>Desulfovibrio</taxon>
    </lineage>
</organism>
<comment type="similarity">
    <text evidence="1">Belongs to the GSP E family.</text>
</comment>
<dbReference type="KEGG" id="dfl:DFE_A0048"/>
<dbReference type="PANTHER" id="PTHR30486:SF6">
    <property type="entry name" value="TYPE IV PILUS RETRACTATION ATPASE PILT"/>
    <property type="match status" value="1"/>
</dbReference>
<gene>
    <name evidence="3" type="ORF">DFE_A0048</name>
</gene>
<dbReference type="Gene3D" id="3.30.450.90">
    <property type="match status" value="1"/>
</dbReference>
<evidence type="ECO:0000259" key="2">
    <source>
        <dbReference type="Pfam" id="PF00437"/>
    </source>
</evidence>
<dbReference type="Proteomes" id="UP000269883">
    <property type="component" value="Plasmid pDFE"/>
</dbReference>
<sequence length="326" mass="36048">MMAAPNKIRYPLLAEHAKPIEKYFKPGVVELCINGPGEIFIETHDGWKRKADKELSAPLLNKFASVLASVQGQKYDPNVHPLLSTSLPGYGYRVQICGGALVTSGFAMSVRIAQARRFPLESYSVSKGPKMKIWEEEIRDALRDERIDDGKVIEKIKDGLVQGRSILVVGGTSSGKTALLNSMAVYVPQDQRILTIEDTAELDIDNPNKVSFLKSKTGTDVAQITDTNILDACLRMRPDRMYMGELDIKNTMYFLRMVNTGHCGALATLHANGSDGAIDAMAQNCALCKYDAEAAKQYARKGIALIVVIQQRSRRDYNLQAYDLTV</sequence>
<feature type="domain" description="Bacterial type II secretion system protein E" evidence="2">
    <location>
        <begin position="164"/>
        <end position="282"/>
    </location>
</feature>
<dbReference type="InterPro" id="IPR050921">
    <property type="entry name" value="T4SS_GSP_E_ATPase"/>
</dbReference>
<reference evidence="3 4" key="1">
    <citation type="journal article" date="2018" name="Sci. Adv.">
        <title>Multi-heme cytochromes provide a pathway for survival in energy-limited environments.</title>
        <authorList>
            <person name="Deng X."/>
            <person name="Dohmae N."/>
            <person name="Nealson K.H."/>
            <person name="Hashimoto K."/>
            <person name="Okamoto A."/>
        </authorList>
    </citation>
    <scope>NUCLEOTIDE SEQUENCE [LARGE SCALE GENOMIC DNA]</scope>
    <source>
        <strain evidence="3 4">IS5</strain>
        <plasmid evidence="4">pdfe dna</plasmid>
    </source>
</reference>
<dbReference type="AlphaFoldDB" id="A0A2Z6B3R6"/>
<keyword evidence="3" id="KW-0614">Plasmid</keyword>
<dbReference type="Gene3D" id="3.40.50.300">
    <property type="entry name" value="P-loop containing nucleotide triphosphate hydrolases"/>
    <property type="match status" value="1"/>
</dbReference>
<evidence type="ECO:0000256" key="1">
    <source>
        <dbReference type="ARBA" id="ARBA00006611"/>
    </source>
</evidence>
<evidence type="ECO:0000313" key="4">
    <source>
        <dbReference type="Proteomes" id="UP000269883"/>
    </source>
</evidence>
<dbReference type="GO" id="GO:0016887">
    <property type="term" value="F:ATP hydrolysis activity"/>
    <property type="evidence" value="ECO:0007669"/>
    <property type="project" value="InterPro"/>
</dbReference>
<proteinExistence type="inferred from homology"/>
<dbReference type="OrthoDB" id="9810761at2"/>
<dbReference type="SUPFAM" id="SSF52540">
    <property type="entry name" value="P-loop containing nucleoside triphosphate hydrolases"/>
    <property type="match status" value="1"/>
</dbReference>
<geneLocation type="plasmid" evidence="4">
    <name>pdfe dna</name>
</geneLocation>
<dbReference type="PANTHER" id="PTHR30486">
    <property type="entry name" value="TWITCHING MOTILITY PROTEIN PILT"/>
    <property type="match status" value="1"/>
</dbReference>
<dbReference type="EMBL" id="AP017379">
    <property type="protein sequence ID" value="BBD10149.1"/>
    <property type="molecule type" value="Genomic_DNA"/>
</dbReference>
<evidence type="ECO:0000313" key="3">
    <source>
        <dbReference type="EMBL" id="BBD10149.1"/>
    </source>
</evidence>
<dbReference type="InterPro" id="IPR001482">
    <property type="entry name" value="T2SS/T4SS_dom"/>
</dbReference>
<dbReference type="Pfam" id="PF00437">
    <property type="entry name" value="T2SSE"/>
    <property type="match status" value="1"/>
</dbReference>
<dbReference type="CDD" id="cd01130">
    <property type="entry name" value="VirB11-like_ATPase"/>
    <property type="match status" value="1"/>
</dbReference>
<name>A0A2Z6B3R6_9BACT</name>
<accession>A0A2Z6B3R6</accession>
<keyword evidence="4" id="KW-1185">Reference proteome</keyword>